<organism evidence="1 2">
    <name type="scientific">Xenorhabdus taiwanensis</name>
    <dbReference type="NCBI Taxonomy" id="3085177"/>
    <lineage>
        <taxon>Bacteria</taxon>
        <taxon>Pseudomonadati</taxon>
        <taxon>Pseudomonadota</taxon>
        <taxon>Gammaproteobacteria</taxon>
        <taxon>Enterobacterales</taxon>
        <taxon>Morganellaceae</taxon>
        <taxon>Xenorhabdus</taxon>
    </lineage>
</organism>
<proteinExistence type="predicted"/>
<reference evidence="1 2" key="1">
    <citation type="submission" date="2023-10" db="EMBL/GenBank/DDBJ databases">
        <title>Xenorhabdus taiwanensis sp. nov., a symbiotic bacterium associated with the entomopathogenic nematode Steinernema taiwanensis.</title>
        <authorList>
            <person name="Tseng C.T."/>
            <person name="Shu H.Y."/>
            <person name="Chen M.H."/>
            <person name="Fang Y.J."/>
            <person name="Wu T.L."/>
            <person name="Lin Y.C."/>
            <person name="Huang C.J."/>
        </authorList>
    </citation>
    <scope>NUCLEOTIDE SEQUENCE [LARGE SCALE GENOMIC DNA]</scope>
    <source>
        <strain evidence="1 2">TCT-1</strain>
    </source>
</reference>
<evidence type="ECO:0000313" key="1">
    <source>
        <dbReference type="EMBL" id="BET96716.1"/>
    </source>
</evidence>
<name>A0ABM8JXJ1_9GAMM</name>
<dbReference type="EMBL" id="AP028978">
    <property type="protein sequence ID" value="BET96716.1"/>
    <property type="molecule type" value="Genomic_DNA"/>
</dbReference>
<protein>
    <submittedName>
        <fullName evidence="1">Uncharacterized protein</fullName>
    </submittedName>
</protein>
<dbReference type="Proteomes" id="UP001529514">
    <property type="component" value="Chromosome"/>
</dbReference>
<gene>
    <name evidence="1" type="ORF">TCT1_16370</name>
</gene>
<dbReference type="RefSeq" id="WP_374053442.1">
    <property type="nucleotide sequence ID" value="NZ_AP028978.1"/>
</dbReference>
<accession>A0ABM8JXJ1</accession>
<evidence type="ECO:0000313" key="2">
    <source>
        <dbReference type="Proteomes" id="UP001529514"/>
    </source>
</evidence>
<keyword evidence="2" id="KW-1185">Reference proteome</keyword>
<sequence>MTFLGIVNSKEYKTWQHPTPFLPCFHFHESHESESIKIPVKEIIQAVKDFEITDDLFIKTLSKIRNMPAYLFNKSGRKNNNQKFGLKTFTPLNENSHEISMGLTGGFRYHTPT</sequence>